<organism evidence="2 3">
    <name type="scientific">Nitrosomonas cryotolerans ATCC 49181</name>
    <dbReference type="NCBI Taxonomy" id="1131553"/>
    <lineage>
        <taxon>Bacteria</taxon>
        <taxon>Pseudomonadati</taxon>
        <taxon>Pseudomonadota</taxon>
        <taxon>Betaproteobacteria</taxon>
        <taxon>Nitrosomonadales</taxon>
        <taxon>Nitrosomonadaceae</taxon>
        <taxon>Nitrosomonas</taxon>
    </lineage>
</organism>
<dbReference type="InterPro" id="IPR017438">
    <property type="entry name" value="ATP-NAD_kinase_N"/>
</dbReference>
<dbReference type="GO" id="GO:0016301">
    <property type="term" value="F:kinase activity"/>
    <property type="evidence" value="ECO:0007669"/>
    <property type="project" value="UniProtKB-KW"/>
</dbReference>
<dbReference type="InterPro" id="IPR001206">
    <property type="entry name" value="Diacylglycerol_kinase_cat_dom"/>
</dbReference>
<evidence type="ECO:0000313" key="2">
    <source>
        <dbReference type="EMBL" id="SIO16503.1"/>
    </source>
</evidence>
<dbReference type="PROSITE" id="PS50146">
    <property type="entry name" value="DAGK"/>
    <property type="match status" value="1"/>
</dbReference>
<sequence>MSQQVCINRLESGTAKVGLLFNPMSGQVRKRGKIIKKALSDIPCGLIREASSAVAFQTSVDALMQAEIDLLVIVAGDGTIHAVLSHLFATQPRAKWPLLAIIPGGTTNMTSLDLGIRGKPEQALQRLRSYLLQPSTPILIRRSVLCIEQAGSTKIYGLFFAVGLVARGVKFSRSSVKQLGLTGGIFTLLIMLRSLAGMILGSHQNEWAPVQMSILDANGKTHHGTYLFALVSALDCLLLGIRPYWGQEQAPLHITWVDQQRKHLWSSLWPLLSGRGRILKEEEGYHSYNTHALALHMNDEYIVDGELYRSVSQDIPLYITATDPINFLAL</sequence>
<dbReference type="AlphaFoldDB" id="A0A1N6H9Q7"/>
<proteinExistence type="predicted"/>
<dbReference type="Pfam" id="PF00781">
    <property type="entry name" value="DAGK_cat"/>
    <property type="match status" value="1"/>
</dbReference>
<keyword evidence="3" id="KW-1185">Reference proteome</keyword>
<name>A0A1N6H9Q7_9PROT</name>
<gene>
    <name evidence="2" type="ORF">SAMN02743940_1089</name>
</gene>
<dbReference type="RefSeq" id="WP_028461647.1">
    <property type="nucleotide sequence ID" value="NZ_FSRO01000001.1"/>
</dbReference>
<dbReference type="eggNOG" id="COG1597">
    <property type="taxonomic scope" value="Bacteria"/>
</dbReference>
<feature type="domain" description="DAGKc" evidence="1">
    <location>
        <begin position="60"/>
        <end position="127"/>
    </location>
</feature>
<keyword evidence="2" id="KW-0418">Kinase</keyword>
<evidence type="ECO:0000259" key="1">
    <source>
        <dbReference type="PROSITE" id="PS50146"/>
    </source>
</evidence>
<dbReference type="STRING" id="44575.SAMN05216419_102049"/>
<accession>A0A1N6H9Q7</accession>
<dbReference type="SMART" id="SM00046">
    <property type="entry name" value="DAGKc"/>
    <property type="match status" value="1"/>
</dbReference>
<dbReference type="Proteomes" id="UP000185062">
    <property type="component" value="Unassembled WGS sequence"/>
</dbReference>
<keyword evidence="2" id="KW-0808">Transferase</keyword>
<reference evidence="2 3" key="1">
    <citation type="submission" date="2016-12" db="EMBL/GenBank/DDBJ databases">
        <authorList>
            <person name="Song W.-J."/>
            <person name="Kurnit D.M."/>
        </authorList>
    </citation>
    <scope>NUCLEOTIDE SEQUENCE [LARGE SCALE GENOMIC DNA]</scope>
    <source>
        <strain evidence="2 3">ATCC 49181</strain>
    </source>
</reference>
<dbReference type="SUPFAM" id="SSF111331">
    <property type="entry name" value="NAD kinase/diacylglycerol kinase-like"/>
    <property type="match status" value="1"/>
</dbReference>
<protein>
    <submittedName>
        <fullName evidence="2">Diacylglycerol kinase catalytic domain-containing protein</fullName>
    </submittedName>
</protein>
<dbReference type="Gene3D" id="3.40.50.10330">
    <property type="entry name" value="Probable inorganic polyphosphate/atp-NAD kinase, domain 1"/>
    <property type="match status" value="1"/>
</dbReference>
<dbReference type="EMBL" id="FSRO01000001">
    <property type="protein sequence ID" value="SIO16503.1"/>
    <property type="molecule type" value="Genomic_DNA"/>
</dbReference>
<evidence type="ECO:0000313" key="3">
    <source>
        <dbReference type="Proteomes" id="UP000185062"/>
    </source>
</evidence>
<dbReference type="InterPro" id="IPR016064">
    <property type="entry name" value="NAD/diacylglycerol_kinase_sf"/>
</dbReference>